<name>A0A3A3GI24_9BURK</name>
<comment type="similarity">
    <text evidence="1">Belongs to the 'phage' integrase family.</text>
</comment>
<dbReference type="Pfam" id="PF22022">
    <property type="entry name" value="Phage_int_M"/>
    <property type="match status" value="1"/>
</dbReference>
<dbReference type="SUPFAM" id="SSF56349">
    <property type="entry name" value="DNA breaking-rejoining enzymes"/>
    <property type="match status" value="1"/>
</dbReference>
<evidence type="ECO:0000313" key="7">
    <source>
        <dbReference type="Proteomes" id="UP000266327"/>
    </source>
</evidence>
<dbReference type="PROSITE" id="PS51898">
    <property type="entry name" value="TYR_RECOMBINASE"/>
    <property type="match status" value="1"/>
</dbReference>
<dbReference type="InterPro" id="IPR013762">
    <property type="entry name" value="Integrase-like_cat_sf"/>
</dbReference>
<accession>A0A3A3GI24</accession>
<dbReference type="Gene3D" id="3.30.160.390">
    <property type="entry name" value="Integrase, DNA-binding domain"/>
    <property type="match status" value="1"/>
</dbReference>
<evidence type="ECO:0000256" key="4">
    <source>
        <dbReference type="ARBA" id="ARBA00023172"/>
    </source>
</evidence>
<dbReference type="InterPro" id="IPR025166">
    <property type="entry name" value="Integrase_DNA_bind_dom"/>
</dbReference>
<dbReference type="Pfam" id="PF13356">
    <property type="entry name" value="Arm-DNA-bind_3"/>
    <property type="match status" value="1"/>
</dbReference>
<reference evidence="7" key="1">
    <citation type="submission" date="2018-09" db="EMBL/GenBank/DDBJ databases">
        <authorList>
            <person name="Zhu H."/>
        </authorList>
    </citation>
    <scope>NUCLEOTIDE SEQUENCE [LARGE SCALE GENOMIC DNA]</scope>
    <source>
        <strain evidence="7">K1S02-23</strain>
    </source>
</reference>
<dbReference type="PANTHER" id="PTHR30629">
    <property type="entry name" value="PROPHAGE INTEGRASE"/>
    <property type="match status" value="1"/>
</dbReference>
<organism evidence="6 7">
    <name type="scientific">Noviherbaspirillum sedimenti</name>
    <dbReference type="NCBI Taxonomy" id="2320865"/>
    <lineage>
        <taxon>Bacteria</taxon>
        <taxon>Pseudomonadati</taxon>
        <taxon>Pseudomonadota</taxon>
        <taxon>Betaproteobacteria</taxon>
        <taxon>Burkholderiales</taxon>
        <taxon>Oxalobacteraceae</taxon>
        <taxon>Noviherbaspirillum</taxon>
    </lineage>
</organism>
<dbReference type="CDD" id="cd00801">
    <property type="entry name" value="INT_P4_C"/>
    <property type="match status" value="1"/>
</dbReference>
<proteinExistence type="inferred from homology"/>
<dbReference type="Pfam" id="PF00589">
    <property type="entry name" value="Phage_integrase"/>
    <property type="match status" value="1"/>
</dbReference>
<dbReference type="GO" id="GO:0003677">
    <property type="term" value="F:DNA binding"/>
    <property type="evidence" value="ECO:0007669"/>
    <property type="project" value="UniProtKB-KW"/>
</dbReference>
<sequence length="407" mass="46252">MPLTDTACKNAKPDVKPRKMADGGGMYLEVMPTGSKYWRLKYRFDGKEKRLAFGVYPEVSLSEAREKRDQARKLLKQGIDPGLAKHIAEQKRALESANTFEAIAREWHQNNIEKWTPDYGTNILHRLTLDVFPVIGKRLIAELEAPDLLDMLRKVEKRGALEISKRLGQTCGQVFRYAIATGRAKRNPVPDLKDALKPVIPGHYAALDAKDLPEFIRVLDRNDARLYPLTRQAIRMMMLTFVRTGELINARWSEFDLDAALWVIPAERMKMRKEHSVPLSRQALAVLEELQAFSGGRSLLFPNQAHPSKPMSNNTILFALGRLGYKGRMTGHGFRALAMSTIKEKLGYRHEVVDRQLAHAHKNKVDAAYDRAKFLDERIVMMQEWADYLDALRAGSEVMPGKFGKAT</sequence>
<dbReference type="InterPro" id="IPR010998">
    <property type="entry name" value="Integrase_recombinase_N"/>
</dbReference>
<evidence type="ECO:0000256" key="2">
    <source>
        <dbReference type="ARBA" id="ARBA00022908"/>
    </source>
</evidence>
<dbReference type="InterPro" id="IPR038488">
    <property type="entry name" value="Integrase_DNA-bd_sf"/>
</dbReference>
<dbReference type="AlphaFoldDB" id="A0A3A3GI24"/>
<dbReference type="InterPro" id="IPR050808">
    <property type="entry name" value="Phage_Integrase"/>
</dbReference>
<gene>
    <name evidence="6" type="ORF">D3878_02310</name>
</gene>
<dbReference type="GO" id="GO:0015074">
    <property type="term" value="P:DNA integration"/>
    <property type="evidence" value="ECO:0007669"/>
    <property type="project" value="UniProtKB-KW"/>
</dbReference>
<dbReference type="InterPro" id="IPR011010">
    <property type="entry name" value="DNA_brk_join_enz"/>
</dbReference>
<dbReference type="OrthoDB" id="9775880at2"/>
<dbReference type="PANTHER" id="PTHR30629:SF2">
    <property type="entry name" value="PROPHAGE INTEGRASE INTS-RELATED"/>
    <property type="match status" value="1"/>
</dbReference>
<dbReference type="InterPro" id="IPR002104">
    <property type="entry name" value="Integrase_catalytic"/>
</dbReference>
<evidence type="ECO:0000259" key="5">
    <source>
        <dbReference type="PROSITE" id="PS51898"/>
    </source>
</evidence>
<evidence type="ECO:0000256" key="1">
    <source>
        <dbReference type="ARBA" id="ARBA00008857"/>
    </source>
</evidence>
<dbReference type="RefSeq" id="WP_119784005.1">
    <property type="nucleotide sequence ID" value="NZ_QYUQ01000002.1"/>
</dbReference>
<dbReference type="Gene3D" id="1.10.443.10">
    <property type="entry name" value="Intergrase catalytic core"/>
    <property type="match status" value="1"/>
</dbReference>
<comment type="caution">
    <text evidence="6">The sequence shown here is derived from an EMBL/GenBank/DDBJ whole genome shotgun (WGS) entry which is preliminary data.</text>
</comment>
<dbReference type="GO" id="GO:0006310">
    <property type="term" value="P:DNA recombination"/>
    <property type="evidence" value="ECO:0007669"/>
    <property type="project" value="UniProtKB-KW"/>
</dbReference>
<keyword evidence="4" id="KW-0233">DNA recombination</keyword>
<dbReference type="Gene3D" id="1.10.150.130">
    <property type="match status" value="1"/>
</dbReference>
<feature type="domain" description="Tyr recombinase" evidence="5">
    <location>
        <begin position="202"/>
        <end position="382"/>
    </location>
</feature>
<evidence type="ECO:0000313" key="6">
    <source>
        <dbReference type="EMBL" id="RJG00550.1"/>
    </source>
</evidence>
<dbReference type="InterPro" id="IPR053876">
    <property type="entry name" value="Phage_int_M"/>
</dbReference>
<evidence type="ECO:0000256" key="3">
    <source>
        <dbReference type="ARBA" id="ARBA00023125"/>
    </source>
</evidence>
<protein>
    <submittedName>
        <fullName evidence="6">DUF4102 domain-containing protein</fullName>
    </submittedName>
</protein>
<dbReference type="EMBL" id="QYUQ01000002">
    <property type="protein sequence ID" value="RJG00550.1"/>
    <property type="molecule type" value="Genomic_DNA"/>
</dbReference>
<keyword evidence="7" id="KW-1185">Reference proteome</keyword>
<keyword evidence="2" id="KW-0229">DNA integration</keyword>
<keyword evidence="3" id="KW-0238">DNA-binding</keyword>
<dbReference type="Proteomes" id="UP000266327">
    <property type="component" value="Unassembled WGS sequence"/>
</dbReference>